<comment type="cofactor">
    <cofactor evidence="1">
        <name>(R)-lipoate</name>
        <dbReference type="ChEBI" id="CHEBI:83088"/>
    </cofactor>
</comment>
<dbReference type="PROSITE" id="PS51826">
    <property type="entry name" value="PSBD"/>
    <property type="match status" value="1"/>
</dbReference>
<feature type="region of interest" description="Disordered" evidence="5">
    <location>
        <begin position="69"/>
        <end position="110"/>
    </location>
</feature>
<dbReference type="GO" id="GO:0016407">
    <property type="term" value="F:acetyltransferase activity"/>
    <property type="evidence" value="ECO:0007669"/>
    <property type="project" value="TreeGrafter"/>
</dbReference>
<keyword evidence="3" id="KW-0808">Transferase</keyword>
<evidence type="ECO:0000313" key="7">
    <source>
        <dbReference type="EMBL" id="EHY90763.1"/>
    </source>
</evidence>
<dbReference type="GO" id="GO:0005737">
    <property type="term" value="C:cytoplasm"/>
    <property type="evidence" value="ECO:0007669"/>
    <property type="project" value="TreeGrafter"/>
</dbReference>
<evidence type="ECO:0000256" key="2">
    <source>
        <dbReference type="ARBA" id="ARBA00007317"/>
    </source>
</evidence>
<dbReference type="PANTHER" id="PTHR43178">
    <property type="entry name" value="DIHYDROLIPOAMIDE ACETYLTRANSFERASE COMPONENT OF PYRUVATE DEHYDROGENASE COMPLEX"/>
    <property type="match status" value="1"/>
</dbReference>
<comment type="similarity">
    <text evidence="2">Belongs to the 2-oxoacid dehydrogenase family.</text>
</comment>
<evidence type="ECO:0000256" key="3">
    <source>
        <dbReference type="ARBA" id="ARBA00022679"/>
    </source>
</evidence>
<dbReference type="HOGENOM" id="CLU_016733_2_1_11"/>
<evidence type="ECO:0000256" key="1">
    <source>
        <dbReference type="ARBA" id="ARBA00001938"/>
    </source>
</evidence>
<organism evidence="7 8">
    <name type="scientific">Saccharomonospora azurea NA-128</name>
    <dbReference type="NCBI Taxonomy" id="882081"/>
    <lineage>
        <taxon>Bacteria</taxon>
        <taxon>Bacillati</taxon>
        <taxon>Actinomycetota</taxon>
        <taxon>Actinomycetes</taxon>
        <taxon>Pseudonocardiales</taxon>
        <taxon>Pseudonocardiaceae</taxon>
        <taxon>Saccharomonospora</taxon>
    </lineage>
</organism>
<evidence type="ECO:0000256" key="4">
    <source>
        <dbReference type="ARBA" id="ARBA00023315"/>
    </source>
</evidence>
<feature type="compositionally biased region" description="Low complexity" evidence="5">
    <location>
        <begin position="78"/>
        <end position="103"/>
    </location>
</feature>
<evidence type="ECO:0000256" key="5">
    <source>
        <dbReference type="SAM" id="MobiDB-lite"/>
    </source>
</evidence>
<dbReference type="NCBIfam" id="TIGR02927">
    <property type="entry name" value="SucB_Actino"/>
    <property type="match status" value="1"/>
</dbReference>
<reference evidence="7 8" key="1">
    <citation type="journal article" date="2012" name="Stand. Genomic Sci.">
        <title>Genome sequence of the soil bacterium Saccharomonospora azurea type strain (NA-128(T)).</title>
        <authorList>
            <person name="Klenk H.P."/>
            <person name="Held B."/>
            <person name="Lucas S."/>
            <person name="Lapidus A."/>
            <person name="Copeland A."/>
            <person name="Hammon N."/>
            <person name="Pitluck S."/>
            <person name="Goodwin L.A."/>
            <person name="Han C."/>
            <person name="Tapia R."/>
            <person name="Brambilla E.M."/>
            <person name="Potter G."/>
            <person name="Land M."/>
            <person name="Ivanova N."/>
            <person name="Rohde M."/>
            <person name="Goker M."/>
            <person name="Detter J.C."/>
            <person name="Kyrpides N.C."/>
            <person name="Woyke T."/>
        </authorList>
    </citation>
    <scope>NUCLEOTIDE SEQUENCE [LARGE SCALE GENOMIC DNA]</scope>
    <source>
        <strain evidence="7 8">NA-128</strain>
    </source>
</reference>
<dbReference type="GO" id="GO:0031405">
    <property type="term" value="F:lipoic acid binding"/>
    <property type="evidence" value="ECO:0007669"/>
    <property type="project" value="TreeGrafter"/>
</dbReference>
<keyword evidence="4" id="KW-0012">Acyltransferase</keyword>
<dbReference type="Pfam" id="PF02817">
    <property type="entry name" value="E3_binding"/>
    <property type="match status" value="1"/>
</dbReference>
<evidence type="ECO:0000259" key="6">
    <source>
        <dbReference type="PROSITE" id="PS51826"/>
    </source>
</evidence>
<feature type="region of interest" description="Disordered" evidence="5">
    <location>
        <begin position="1"/>
        <end position="38"/>
    </location>
</feature>
<dbReference type="OrthoDB" id="9805770at2"/>
<dbReference type="PANTHER" id="PTHR43178:SF5">
    <property type="entry name" value="LIPOAMIDE ACYLTRANSFERASE COMPONENT OF BRANCHED-CHAIN ALPHA-KETO ACID DEHYDROGENASE COMPLEX, MITOCHONDRIAL"/>
    <property type="match status" value="1"/>
</dbReference>
<dbReference type="SUPFAM" id="SSF47005">
    <property type="entry name" value="Peripheral subunit-binding domain of 2-oxo acid dehydrogenase complex"/>
    <property type="match status" value="1"/>
</dbReference>
<dbReference type="InterPro" id="IPR023213">
    <property type="entry name" value="CAT-like_dom_sf"/>
</dbReference>
<protein>
    <submittedName>
        <fullName evidence="7">2-oxoglutarate dehydrogenase, E2 component, dihydrolipoamide succinyltransferase</fullName>
    </submittedName>
</protein>
<dbReference type="RefSeq" id="WP_005444275.1">
    <property type="nucleotide sequence ID" value="NZ_CM001466.1"/>
</dbReference>
<proteinExistence type="inferred from homology"/>
<dbReference type="EMBL" id="CM001466">
    <property type="protein sequence ID" value="EHY90763.1"/>
    <property type="molecule type" value="Genomic_DNA"/>
</dbReference>
<dbReference type="InterPro" id="IPR050743">
    <property type="entry name" value="2-oxoacid_DH_E2_comp"/>
</dbReference>
<sequence>PQAQQPAPQQPTPAPKAEPAAAPTPERDGAGTPYVTPLVRKLAAEHGIDLNTVKGSGVGGRIRKQDVLAAAEAKQKEQQASAAPAQPAAAAPSAPAKPSAPAPVSDAEKAALRGTVQKANRIRQITAVKTKESLQVSAQLTQVHEVDVTKVAQLRQRAKAPFREREGVNLTFLPFFAKATVEALKQHPNVNASYNEETKEITYHGSINLGLAVDTERGLLSVVIHDAGELSLAGLAHRIADLAERARSNRVTPDELTGGTFTITNLGSNGALFDTPIIVQPQSGILGVGAVVRRPMVATDADGNDTIAIRSMAYLPLTYDHRLIDGADAGRFLTTIKQRLEEGNFEDELGL</sequence>
<evidence type="ECO:0000313" key="8">
    <source>
        <dbReference type="Proteomes" id="UP000004705"/>
    </source>
</evidence>
<feature type="domain" description="Peripheral subunit-binding (PSBD)" evidence="6">
    <location>
        <begin position="34"/>
        <end position="71"/>
    </location>
</feature>
<accession>H8GBZ4</accession>
<gene>
    <name evidence="7" type="ORF">SacazDRAFT_03906</name>
</gene>
<dbReference type="Gene3D" id="4.10.320.10">
    <property type="entry name" value="E3-binding domain"/>
    <property type="match status" value="1"/>
</dbReference>
<dbReference type="InterPro" id="IPR014276">
    <property type="entry name" value="2-oxoglutarate_DH_E2"/>
</dbReference>
<dbReference type="Proteomes" id="UP000004705">
    <property type="component" value="Chromosome"/>
</dbReference>
<dbReference type="SUPFAM" id="SSF52777">
    <property type="entry name" value="CoA-dependent acyltransferases"/>
    <property type="match status" value="1"/>
</dbReference>
<dbReference type="Pfam" id="PF00198">
    <property type="entry name" value="2-oxoacid_dh"/>
    <property type="match status" value="1"/>
</dbReference>
<feature type="non-terminal residue" evidence="7">
    <location>
        <position position="1"/>
    </location>
</feature>
<dbReference type="InterPro" id="IPR004167">
    <property type="entry name" value="PSBD"/>
</dbReference>
<dbReference type="Gene3D" id="3.30.559.10">
    <property type="entry name" value="Chloramphenicol acetyltransferase-like domain"/>
    <property type="match status" value="1"/>
</dbReference>
<dbReference type="InterPro" id="IPR036625">
    <property type="entry name" value="E3-bd_dom_sf"/>
</dbReference>
<dbReference type="InterPro" id="IPR001078">
    <property type="entry name" value="2-oxoacid_DH_actylTfrase"/>
</dbReference>
<keyword evidence="8" id="KW-1185">Reference proteome</keyword>
<name>H8GBZ4_9PSEU</name>
<dbReference type="AlphaFoldDB" id="H8GBZ4"/>